<dbReference type="InterPro" id="IPR001509">
    <property type="entry name" value="Epimerase_deHydtase"/>
</dbReference>
<evidence type="ECO:0000313" key="14">
    <source>
        <dbReference type="EMBL" id="TFI01577.1"/>
    </source>
</evidence>
<dbReference type="Gene3D" id="3.90.25.10">
    <property type="entry name" value="UDP-galactose 4-epimerase, domain 1"/>
    <property type="match status" value="1"/>
</dbReference>
<protein>
    <recommendedName>
        <fullName evidence="6">UDP-glucose 4-epimerase</fullName>
        <ecNumber evidence="5">5.1.3.2</ecNumber>
    </recommendedName>
    <alternativeName>
        <fullName evidence="11">Galactowaldenase</fullName>
    </alternativeName>
    <alternativeName>
        <fullName evidence="10">UDP-galactose 4-epimerase</fullName>
    </alternativeName>
</protein>
<dbReference type="RefSeq" id="WP_087133983.1">
    <property type="nucleotide sequence ID" value="NZ_FUKP01000041.1"/>
</dbReference>
<comment type="cofactor">
    <cofactor evidence="2">
        <name>NAD(+)</name>
        <dbReference type="ChEBI" id="CHEBI:57540"/>
    </cofactor>
</comment>
<evidence type="ECO:0000256" key="8">
    <source>
        <dbReference type="ARBA" id="ARBA00023235"/>
    </source>
</evidence>
<dbReference type="OrthoDB" id="9801785at2"/>
<dbReference type="InterPro" id="IPR036291">
    <property type="entry name" value="NAD(P)-bd_dom_sf"/>
</dbReference>
<comment type="similarity">
    <text evidence="4">Belongs to the NAD(P)-dependent epimerase/dehydratase family.</text>
</comment>
<evidence type="ECO:0000313" key="13">
    <source>
        <dbReference type="EMBL" id="SJN26473.1"/>
    </source>
</evidence>
<dbReference type="Proteomes" id="UP000297477">
    <property type="component" value="Unassembled WGS sequence"/>
</dbReference>
<dbReference type="PANTHER" id="PTHR43725:SF53">
    <property type="entry name" value="UDP-ARABINOSE 4-EPIMERASE 1"/>
    <property type="match status" value="1"/>
</dbReference>
<feature type="domain" description="NAD-dependent epimerase/dehydratase" evidence="12">
    <location>
        <begin position="4"/>
        <end position="254"/>
    </location>
</feature>
<evidence type="ECO:0000256" key="6">
    <source>
        <dbReference type="ARBA" id="ARBA00018569"/>
    </source>
</evidence>
<organism evidence="13 15">
    <name type="scientific">Micrococcus lylae</name>
    <dbReference type="NCBI Taxonomy" id="1273"/>
    <lineage>
        <taxon>Bacteria</taxon>
        <taxon>Bacillati</taxon>
        <taxon>Actinomycetota</taxon>
        <taxon>Actinomycetes</taxon>
        <taxon>Micrococcales</taxon>
        <taxon>Micrococcaceae</taxon>
        <taxon>Micrococcus</taxon>
    </lineage>
</organism>
<dbReference type="GO" id="GO:0003978">
    <property type="term" value="F:UDP-glucose 4-epimerase activity"/>
    <property type="evidence" value="ECO:0007669"/>
    <property type="project" value="UniProtKB-EC"/>
</dbReference>
<dbReference type="UniPathway" id="UPA00214"/>
<evidence type="ECO:0000256" key="4">
    <source>
        <dbReference type="ARBA" id="ARBA00007637"/>
    </source>
</evidence>
<evidence type="ECO:0000256" key="3">
    <source>
        <dbReference type="ARBA" id="ARBA00004947"/>
    </source>
</evidence>
<dbReference type="EMBL" id="SPKT01000001">
    <property type="protein sequence ID" value="TFI01577.1"/>
    <property type="molecule type" value="Genomic_DNA"/>
</dbReference>
<dbReference type="GO" id="GO:0033499">
    <property type="term" value="P:galactose catabolic process via UDP-galactose, Leloir pathway"/>
    <property type="evidence" value="ECO:0007669"/>
    <property type="project" value="TreeGrafter"/>
</dbReference>
<dbReference type="EMBL" id="FUKP01000041">
    <property type="protein sequence ID" value="SJN26473.1"/>
    <property type="molecule type" value="Genomic_DNA"/>
</dbReference>
<comment type="catalytic activity">
    <reaction evidence="1">
        <text>UDP-alpha-D-glucose = UDP-alpha-D-galactose</text>
        <dbReference type="Rhea" id="RHEA:22168"/>
        <dbReference type="ChEBI" id="CHEBI:58885"/>
        <dbReference type="ChEBI" id="CHEBI:66914"/>
        <dbReference type="EC" id="5.1.3.2"/>
    </reaction>
</comment>
<keyword evidence="16" id="KW-1185">Reference proteome</keyword>
<comment type="pathway">
    <text evidence="3">Carbohydrate metabolism; galactose metabolism.</text>
</comment>
<dbReference type="SUPFAM" id="SSF51735">
    <property type="entry name" value="NAD(P)-binding Rossmann-fold domains"/>
    <property type="match status" value="1"/>
</dbReference>
<accession>A0A1R4J444</accession>
<dbReference type="PANTHER" id="PTHR43725">
    <property type="entry name" value="UDP-GLUCOSE 4-EPIMERASE"/>
    <property type="match status" value="1"/>
</dbReference>
<keyword evidence="9" id="KW-0119">Carbohydrate metabolism</keyword>
<evidence type="ECO:0000256" key="2">
    <source>
        <dbReference type="ARBA" id="ARBA00001911"/>
    </source>
</evidence>
<evidence type="ECO:0000256" key="10">
    <source>
        <dbReference type="ARBA" id="ARBA00031367"/>
    </source>
</evidence>
<keyword evidence="7" id="KW-0520">NAD</keyword>
<evidence type="ECO:0000256" key="1">
    <source>
        <dbReference type="ARBA" id="ARBA00000083"/>
    </source>
</evidence>
<evidence type="ECO:0000256" key="11">
    <source>
        <dbReference type="ARBA" id="ARBA00033067"/>
    </source>
</evidence>
<dbReference type="NCBIfam" id="TIGR01179">
    <property type="entry name" value="galE"/>
    <property type="match status" value="1"/>
</dbReference>
<reference evidence="13 15" key="1">
    <citation type="submission" date="2017-02" db="EMBL/GenBank/DDBJ databases">
        <authorList>
            <person name="Peterson S.W."/>
        </authorList>
    </citation>
    <scope>NUCLEOTIDE SEQUENCE [LARGE SCALE GENOMIC DNA]</scope>
    <source>
        <strain evidence="13 15">2B3F</strain>
    </source>
</reference>
<evidence type="ECO:0000256" key="9">
    <source>
        <dbReference type="ARBA" id="ARBA00023277"/>
    </source>
</evidence>
<evidence type="ECO:0000259" key="12">
    <source>
        <dbReference type="Pfam" id="PF01370"/>
    </source>
</evidence>
<dbReference type="Proteomes" id="UP000196230">
    <property type="component" value="Unassembled WGS sequence"/>
</dbReference>
<dbReference type="InterPro" id="IPR005886">
    <property type="entry name" value="UDP_G4E"/>
</dbReference>
<dbReference type="EC" id="5.1.3.2" evidence="5"/>
<proteinExistence type="inferred from homology"/>
<gene>
    <name evidence="14" type="primary">galE</name>
    <name evidence="14" type="ORF">E4A49_00720</name>
    <name evidence="13" type="ORF">FM125_06165</name>
</gene>
<dbReference type="Gene3D" id="3.40.50.720">
    <property type="entry name" value="NAD(P)-binding Rossmann-like Domain"/>
    <property type="match status" value="1"/>
</dbReference>
<keyword evidence="8 13" id="KW-0413">Isomerase</keyword>
<dbReference type="AlphaFoldDB" id="A0A1R4J444"/>
<evidence type="ECO:0000313" key="16">
    <source>
        <dbReference type="Proteomes" id="UP000297477"/>
    </source>
</evidence>
<sequence length="325" mass="34877">MRLLVTGGAGYIGSHFVSAARRRGLEDITVVDDLSTGLRRRVPAEVPLHEIDLSRDSSVPELTALLRDRGIDVVVHFAAKKVVGDSVVQPEEYFRANIGSTVNLLTAMRAADVDSMVFSSSAAVYGEPEATVVYEDTPTAPINPYGQSKLVSELSLENAARAWGLRAVALRYFNVAGAESAQLADTTTTNLMPAIRDVITRGDRLSVFGSDYDTVDGTCVRDYVHVVDLAEAHLAALPAVTRDAPARTLAYNVGTGQGSSVLEIVEAFRSYPGITLDYDLCPRRPGDPGALTADVSRIAEDLGWTSRHSREDIVASVVDFAPLAD</sequence>
<dbReference type="Pfam" id="PF01370">
    <property type="entry name" value="Epimerase"/>
    <property type="match status" value="1"/>
</dbReference>
<evidence type="ECO:0000256" key="5">
    <source>
        <dbReference type="ARBA" id="ARBA00013189"/>
    </source>
</evidence>
<evidence type="ECO:0000256" key="7">
    <source>
        <dbReference type="ARBA" id="ARBA00023027"/>
    </source>
</evidence>
<reference evidence="14 16" key="2">
    <citation type="submission" date="2019-03" db="EMBL/GenBank/DDBJ databases">
        <title>Reclassification of Micrococcus aloeverae and Micrococcus yunnanensis as later heterotypic synonyms of Micrococcus luteus.</title>
        <authorList>
            <person name="Huang C.-H."/>
        </authorList>
    </citation>
    <scope>NUCLEOTIDE SEQUENCE [LARGE SCALE GENOMIC DNA]</scope>
    <source>
        <strain evidence="14 16">BCRC 12151</strain>
    </source>
</reference>
<name>A0A1R4J444_9MICC</name>
<evidence type="ECO:0000313" key="15">
    <source>
        <dbReference type="Proteomes" id="UP000196230"/>
    </source>
</evidence>